<keyword evidence="3" id="KW-1185">Reference proteome</keyword>
<evidence type="ECO:0000259" key="1">
    <source>
        <dbReference type="Pfam" id="PF12728"/>
    </source>
</evidence>
<name>A0ABS9CMZ5_9FIRM</name>
<reference evidence="2 3" key="1">
    <citation type="submission" date="2020-12" db="EMBL/GenBank/DDBJ databases">
        <title>Whole genome sequences of gut porcine anaerobes.</title>
        <authorList>
            <person name="Kubasova T."/>
            <person name="Jahodarova E."/>
            <person name="Rychlik I."/>
        </authorList>
    </citation>
    <scope>NUCLEOTIDE SEQUENCE [LARGE SCALE GENOMIC DNA]</scope>
    <source>
        <strain evidence="2 3">An867</strain>
    </source>
</reference>
<accession>A0ABS9CMZ5</accession>
<dbReference type="InterPro" id="IPR041657">
    <property type="entry name" value="HTH_17"/>
</dbReference>
<protein>
    <submittedName>
        <fullName evidence="2">Helix-turn-helix domain-containing protein</fullName>
    </submittedName>
</protein>
<dbReference type="Pfam" id="PF12728">
    <property type="entry name" value="HTH_17"/>
    <property type="match status" value="1"/>
</dbReference>
<dbReference type="EMBL" id="JAFBIT010000001">
    <property type="protein sequence ID" value="MCF2651304.1"/>
    <property type="molecule type" value="Genomic_DNA"/>
</dbReference>
<evidence type="ECO:0000313" key="3">
    <source>
        <dbReference type="Proteomes" id="UP001299220"/>
    </source>
</evidence>
<sequence length="58" mass="6723">MTIKETAKEFQFPEYAIRTLVKRGAFPVIQVGNRCYITREIFADYLKKGGGLYDAKFE</sequence>
<proteinExistence type="predicted"/>
<organism evidence="2 3">
    <name type="scientific">Anaeromassilibacillus senegalensis</name>
    <dbReference type="NCBI Taxonomy" id="1673717"/>
    <lineage>
        <taxon>Bacteria</taxon>
        <taxon>Bacillati</taxon>
        <taxon>Bacillota</taxon>
        <taxon>Clostridia</taxon>
        <taxon>Eubacteriales</taxon>
        <taxon>Acutalibacteraceae</taxon>
        <taxon>Anaeromassilibacillus</taxon>
    </lineage>
</organism>
<dbReference type="Gene3D" id="3.90.105.50">
    <property type="match status" value="1"/>
</dbReference>
<evidence type="ECO:0000313" key="2">
    <source>
        <dbReference type="EMBL" id="MCF2651304.1"/>
    </source>
</evidence>
<gene>
    <name evidence="2" type="ORF">JQM67_01590</name>
</gene>
<comment type="caution">
    <text evidence="2">The sequence shown here is derived from an EMBL/GenBank/DDBJ whole genome shotgun (WGS) entry which is preliminary data.</text>
</comment>
<dbReference type="InterPro" id="IPR038148">
    <property type="entry name" value="Tn1545/Tn916_Xis"/>
</dbReference>
<dbReference type="Proteomes" id="UP001299220">
    <property type="component" value="Unassembled WGS sequence"/>
</dbReference>
<feature type="domain" description="Helix-turn-helix" evidence="1">
    <location>
        <begin position="1"/>
        <end position="48"/>
    </location>
</feature>